<gene>
    <name evidence="2" type="ORF">NX784_27325</name>
</gene>
<name>A0ABT1ZZK7_9BURK</name>
<dbReference type="PANTHER" id="PTHR42783:SF3">
    <property type="entry name" value="GLUTAMATE SYNTHASE [NADPH] SMALL CHAIN-RELATED"/>
    <property type="match status" value="1"/>
</dbReference>
<dbReference type="InterPro" id="IPR017896">
    <property type="entry name" value="4Fe4S_Fe-S-bd"/>
</dbReference>
<keyword evidence="3" id="KW-1185">Reference proteome</keyword>
<evidence type="ECO:0000259" key="1">
    <source>
        <dbReference type="PROSITE" id="PS51379"/>
    </source>
</evidence>
<evidence type="ECO:0000313" key="3">
    <source>
        <dbReference type="Proteomes" id="UP001204151"/>
    </source>
</evidence>
<dbReference type="PANTHER" id="PTHR42783">
    <property type="entry name" value="GLUTAMATE SYNTHASE [NADPH] SMALL CHAIN"/>
    <property type="match status" value="1"/>
</dbReference>
<dbReference type="SUPFAM" id="SSF53706">
    <property type="entry name" value="Formate dehydrogenase/DMSO reductase, domains 1-3"/>
    <property type="match status" value="1"/>
</dbReference>
<dbReference type="RefSeq" id="WP_258819824.1">
    <property type="nucleotide sequence ID" value="NZ_JANUGW010000031.1"/>
</dbReference>
<accession>A0ABT1ZZK7</accession>
<dbReference type="Pfam" id="PF13247">
    <property type="entry name" value="Fer4_11"/>
    <property type="match status" value="1"/>
</dbReference>
<organism evidence="2 3">
    <name type="scientific">Massilia pinisoli</name>
    <dbReference type="NCBI Taxonomy" id="1772194"/>
    <lineage>
        <taxon>Bacteria</taxon>
        <taxon>Pseudomonadati</taxon>
        <taxon>Pseudomonadota</taxon>
        <taxon>Betaproteobacteria</taxon>
        <taxon>Burkholderiales</taxon>
        <taxon>Oxalobacteraceae</taxon>
        <taxon>Telluria group</taxon>
        <taxon>Massilia</taxon>
    </lineage>
</organism>
<dbReference type="CDD" id="cd02784">
    <property type="entry name" value="MopB_CT_PHLH"/>
    <property type="match status" value="1"/>
</dbReference>
<dbReference type="InterPro" id="IPR009010">
    <property type="entry name" value="Asp_de-COase-like_dom_sf"/>
</dbReference>
<proteinExistence type="predicted"/>
<comment type="caution">
    <text evidence="2">The sequence shown here is derived from an EMBL/GenBank/DDBJ whole genome shotgun (WGS) entry which is preliminary data.</text>
</comment>
<dbReference type="Gene3D" id="2.40.40.20">
    <property type="match status" value="1"/>
</dbReference>
<dbReference type="PROSITE" id="PS51379">
    <property type="entry name" value="4FE4S_FER_2"/>
    <property type="match status" value="2"/>
</dbReference>
<dbReference type="PROSITE" id="PS51318">
    <property type="entry name" value="TAT"/>
    <property type="match status" value="1"/>
</dbReference>
<dbReference type="SUPFAM" id="SSF54862">
    <property type="entry name" value="4Fe-4S ferredoxins"/>
    <property type="match status" value="1"/>
</dbReference>
<dbReference type="Gene3D" id="3.40.50.740">
    <property type="match status" value="1"/>
</dbReference>
<sequence length="961" mass="102712">MLDLPPMTRHDHPIIPIAEDEPSRRRFLKLMAASAALAGAGCSGPPAEPIVPYVTMPEQGVPGLPMFYATAFVRHGLAHGVLVESNMGRPTKVEGNPDHPVSAGATDVFAQASILQLWDPDRSQAVFRGDEMSTWGAFEAELHARRPRFERDGGAGLAILTGAVTSPTLANQLAALRARLPNVRWHAWDPLHDDGAAQAAQLAFGRPLDPLYRLEKARVVVALDADLFGALPGSLAHARAFTAPRRLGASADANRLYVLEATPTLTGAYADARLARAPHEIEAALWRIAARLGAAPDVGRAADPVLDRWEAAVAKALDGARGQALVVAGPALSPAARALAYALNARLNGGAAGPLAFIEPVERSPLDHGASLTALVDAMRAGQVDTLLMLDVNPAYDAPADVDFAALLQRVPLSAHLGLYRDETARAARWHLPMAHGYEAWSDARAHDGTATIVQPLIAPLYGGRSAHEILALLAGADSRDGHALVRATWQGADGTNHAWRASLRRGIVDGSAAVIVTPPAANAILHLATVAPAPLVAVFAPDPAVDGGAFANNAWLQELPRPLTSLTWDNAALVGPATAARAGLADGIVARLRVDGRTVEAPVLVVAGQAEGVVTLPLGYGRRAAGGVGEGVGFDAYRLRTRAALAAPPALALDRTSRTHDLVVRQKEVDMHGRDPVHVAALADRKQAAAPQGAMRVRELARGADARPVPHEREDEKHGSMYPERDYGGYKWGMAIDLNACIGCAACTVACQAENNIPVVGKEEVARGRSMHWIRVDRYQAGARTLFQPVPCMHCEHAPCEEVCPVGATMHDSEGLNVQVYNRCIGTRFCSNNCPYKVRRFNFLQYSNQNVESLKGQQNPEVTVRRRGVMEKCSYCLQRITRARIEAEKAGRRIRDGEMVTACQAVCPTRAIRFGDLNDPAADVVAAKAAPLGYDLLAELNTRPRTSYVTRVLNPDPELE</sequence>
<dbReference type="InterPro" id="IPR006311">
    <property type="entry name" value="TAT_signal"/>
</dbReference>
<dbReference type="SUPFAM" id="SSF50692">
    <property type="entry name" value="ADC-like"/>
    <property type="match status" value="1"/>
</dbReference>
<evidence type="ECO:0000313" key="2">
    <source>
        <dbReference type="EMBL" id="MCS0585299.1"/>
    </source>
</evidence>
<dbReference type="EMBL" id="JANUGW010000031">
    <property type="protein sequence ID" value="MCS0585299.1"/>
    <property type="molecule type" value="Genomic_DNA"/>
</dbReference>
<feature type="domain" description="4Fe-4S ferredoxin-type" evidence="1">
    <location>
        <begin position="784"/>
        <end position="815"/>
    </location>
</feature>
<dbReference type="Proteomes" id="UP001204151">
    <property type="component" value="Unassembled WGS sequence"/>
</dbReference>
<reference evidence="2 3" key="1">
    <citation type="submission" date="2022-08" db="EMBL/GenBank/DDBJ databases">
        <title>Reclassification of Massilia species as members of the genera Telluria, Duganella, Pseudoduganella, Mokoshia gen. nov. and Zemynaea gen. nov. using orthogonal and non-orthogonal genome-based approaches.</title>
        <authorList>
            <person name="Bowman J.P."/>
        </authorList>
    </citation>
    <scope>NUCLEOTIDE SEQUENCE [LARGE SCALE GENOMIC DNA]</scope>
    <source>
        <strain evidence="2 3">JCM 31316</strain>
    </source>
</reference>
<dbReference type="CDD" id="cd10551">
    <property type="entry name" value="PsrB"/>
    <property type="match status" value="1"/>
</dbReference>
<dbReference type="Gene3D" id="3.30.70.20">
    <property type="match status" value="2"/>
</dbReference>
<feature type="domain" description="4Fe-4S ferredoxin-type" evidence="1">
    <location>
        <begin position="733"/>
        <end position="763"/>
    </location>
</feature>
<protein>
    <submittedName>
        <fullName evidence="2">4Fe-4S dicluster domain-containing protein</fullName>
    </submittedName>
</protein>